<dbReference type="Ensembl" id="ENSTMTT00000013336.1">
    <property type="protein sequence ID" value="ENSTMTP00000012891.1"/>
    <property type="gene ID" value="ENSTMTG00000009338.1"/>
</dbReference>
<evidence type="ECO:0000313" key="3">
    <source>
        <dbReference type="Proteomes" id="UP000472274"/>
    </source>
</evidence>
<evidence type="ECO:0000256" key="1">
    <source>
        <dbReference type="SAM" id="MobiDB-lite"/>
    </source>
</evidence>
<name>A0A674ITP2_9SAUR</name>
<dbReference type="InParanoid" id="A0A674ITP2"/>
<organism evidence="2 3">
    <name type="scientific">Terrapene triunguis</name>
    <name type="common">Three-toed box turtle</name>
    <dbReference type="NCBI Taxonomy" id="2587831"/>
    <lineage>
        <taxon>Eukaryota</taxon>
        <taxon>Metazoa</taxon>
        <taxon>Chordata</taxon>
        <taxon>Craniata</taxon>
        <taxon>Vertebrata</taxon>
        <taxon>Euteleostomi</taxon>
        <taxon>Archelosauria</taxon>
        <taxon>Testudinata</taxon>
        <taxon>Testudines</taxon>
        <taxon>Cryptodira</taxon>
        <taxon>Durocryptodira</taxon>
        <taxon>Testudinoidea</taxon>
        <taxon>Emydidae</taxon>
        <taxon>Terrapene</taxon>
    </lineage>
</organism>
<keyword evidence="3" id="KW-1185">Reference proteome</keyword>
<reference evidence="2" key="1">
    <citation type="submission" date="2025-08" db="UniProtKB">
        <authorList>
            <consortium name="Ensembl"/>
        </authorList>
    </citation>
    <scope>IDENTIFICATION</scope>
</reference>
<dbReference type="Proteomes" id="UP000472274">
    <property type="component" value="Unplaced"/>
</dbReference>
<reference evidence="2" key="2">
    <citation type="submission" date="2025-09" db="UniProtKB">
        <authorList>
            <consortium name="Ensembl"/>
        </authorList>
    </citation>
    <scope>IDENTIFICATION</scope>
</reference>
<feature type="region of interest" description="Disordered" evidence="1">
    <location>
        <begin position="1"/>
        <end position="30"/>
    </location>
</feature>
<accession>A0A674ITP2</accession>
<evidence type="ECO:0000313" key="2">
    <source>
        <dbReference type="Ensembl" id="ENSTMTP00000012891.1"/>
    </source>
</evidence>
<sequence length="175" mass="18385">GTSLTSSCLGRPRERGGTCGNSGAAGPSLPLGVKELSPAITIAGGRPSLRGWGSWLEAQVPGPLPFSSPSLFIQGDRDTEWGRAPRANPGVLTTNPPALSQQAPSFCPPKQGRAPGALGQMYLVERDEFGWQGFIRLWVGFVGTIWNAAERRNAGHKSAPRDVVVAPHYGALSTA</sequence>
<protein>
    <submittedName>
        <fullName evidence="2">Uncharacterized protein</fullName>
    </submittedName>
</protein>
<dbReference type="AlphaFoldDB" id="A0A674ITP2"/>
<proteinExistence type="predicted"/>